<evidence type="ECO:0000256" key="1">
    <source>
        <dbReference type="ARBA" id="ARBA00009995"/>
    </source>
</evidence>
<dbReference type="PANTHER" id="PTHR48043">
    <property type="entry name" value="EG:EG0003.4 PROTEIN-RELATED"/>
    <property type="match status" value="1"/>
</dbReference>
<dbReference type="Gene3D" id="3.40.50.2000">
    <property type="entry name" value="Glycogen Phosphorylase B"/>
    <property type="match status" value="1"/>
</dbReference>
<dbReference type="InterPro" id="IPR035595">
    <property type="entry name" value="UDP_glycos_trans_CS"/>
</dbReference>
<dbReference type="OMA" id="IANDCEA"/>
<dbReference type="InterPro" id="IPR002213">
    <property type="entry name" value="UDP_glucos_trans"/>
</dbReference>
<reference evidence="7" key="2">
    <citation type="submission" date="2018-07" db="EMBL/GenBank/DDBJ databases">
        <authorList>
            <person name="Quirk P.G."/>
            <person name="Krulwich T.A."/>
        </authorList>
    </citation>
    <scope>NUCLEOTIDE SEQUENCE</scope>
</reference>
<keyword evidence="5" id="KW-0472">Membrane</keyword>
<dbReference type="Pfam" id="PF00201">
    <property type="entry name" value="UDPGT"/>
    <property type="match status" value="1"/>
</dbReference>
<feature type="chain" id="PRO_5033858864" description="UDP-glucuronosyltransferase" evidence="5">
    <location>
        <begin position="23"/>
        <end position="527"/>
    </location>
</feature>
<keyword evidence="5" id="KW-1133">Transmembrane helix</keyword>
<dbReference type="AlphaFoldDB" id="A0A336KL35"/>
<comment type="similarity">
    <text evidence="1 4">Belongs to the UDP-glycosyltransferase family.</text>
</comment>
<dbReference type="EMBL" id="UFQS01000638">
    <property type="protein sequence ID" value="SSX05644.1"/>
    <property type="molecule type" value="Genomic_DNA"/>
</dbReference>
<dbReference type="PROSITE" id="PS00375">
    <property type="entry name" value="UDPGT"/>
    <property type="match status" value="1"/>
</dbReference>
<dbReference type="InterPro" id="IPR050271">
    <property type="entry name" value="UDP-glycosyltransferase"/>
</dbReference>
<protein>
    <recommendedName>
        <fullName evidence="5">UDP-glucuronosyltransferase</fullName>
        <ecNumber evidence="5">2.4.1.17</ecNumber>
    </recommendedName>
</protein>
<accession>A0A336KL35</accession>
<dbReference type="GO" id="GO:0016020">
    <property type="term" value="C:membrane"/>
    <property type="evidence" value="ECO:0007669"/>
    <property type="project" value="UniProtKB-SubCell"/>
</dbReference>
<evidence type="ECO:0000313" key="6">
    <source>
        <dbReference type="EMBL" id="SSX05644.1"/>
    </source>
</evidence>
<keyword evidence="2 4" id="KW-0328">Glycosyltransferase</keyword>
<dbReference type="VEuPathDB" id="VectorBase:CSON012977"/>
<dbReference type="PANTHER" id="PTHR48043:SF159">
    <property type="entry name" value="EG:EG0003.4 PROTEIN-RELATED"/>
    <property type="match status" value="1"/>
</dbReference>
<dbReference type="EMBL" id="UFQT01000638">
    <property type="protein sequence ID" value="SSX26003.1"/>
    <property type="molecule type" value="Genomic_DNA"/>
</dbReference>
<dbReference type="SUPFAM" id="SSF53756">
    <property type="entry name" value="UDP-Glycosyltransferase/glycogen phosphorylase"/>
    <property type="match status" value="1"/>
</dbReference>
<reference evidence="6" key="1">
    <citation type="submission" date="2018-04" db="EMBL/GenBank/DDBJ databases">
        <authorList>
            <person name="Go L.Y."/>
            <person name="Mitchell J.A."/>
        </authorList>
    </citation>
    <scope>NUCLEOTIDE SEQUENCE</scope>
    <source>
        <tissue evidence="6">Whole organism</tissue>
    </source>
</reference>
<dbReference type="CDD" id="cd03784">
    <property type="entry name" value="GT1_Gtf-like"/>
    <property type="match status" value="1"/>
</dbReference>
<comment type="subcellular location">
    <subcellularLocation>
        <location evidence="5">Membrane</location>
        <topology evidence="5">Single-pass membrane protein</topology>
    </subcellularLocation>
</comment>
<evidence type="ECO:0000256" key="4">
    <source>
        <dbReference type="RuleBase" id="RU003718"/>
    </source>
</evidence>
<evidence type="ECO:0000256" key="2">
    <source>
        <dbReference type="ARBA" id="ARBA00022676"/>
    </source>
</evidence>
<organism evidence="6">
    <name type="scientific">Culicoides sonorensis</name>
    <name type="common">Biting midge</name>
    <dbReference type="NCBI Taxonomy" id="179676"/>
    <lineage>
        <taxon>Eukaryota</taxon>
        <taxon>Metazoa</taxon>
        <taxon>Ecdysozoa</taxon>
        <taxon>Arthropoda</taxon>
        <taxon>Hexapoda</taxon>
        <taxon>Insecta</taxon>
        <taxon>Pterygota</taxon>
        <taxon>Neoptera</taxon>
        <taxon>Endopterygota</taxon>
        <taxon>Diptera</taxon>
        <taxon>Nematocera</taxon>
        <taxon>Chironomoidea</taxon>
        <taxon>Ceratopogonidae</taxon>
        <taxon>Ceratopogoninae</taxon>
        <taxon>Culicoides</taxon>
        <taxon>Monoculicoides</taxon>
    </lineage>
</organism>
<keyword evidence="5" id="KW-0812">Transmembrane</keyword>
<dbReference type="GO" id="GO:0015020">
    <property type="term" value="F:glucuronosyltransferase activity"/>
    <property type="evidence" value="ECO:0007669"/>
    <property type="project" value="UniProtKB-EC"/>
</dbReference>
<name>A0A336KL35_CULSO</name>
<feature type="signal peptide" evidence="5">
    <location>
        <begin position="1"/>
        <end position="22"/>
    </location>
</feature>
<evidence type="ECO:0000256" key="5">
    <source>
        <dbReference type="RuleBase" id="RU362059"/>
    </source>
</evidence>
<dbReference type="FunFam" id="3.40.50.2000:FF:000050">
    <property type="entry name" value="UDP-glucuronosyltransferase"/>
    <property type="match status" value="1"/>
</dbReference>
<feature type="transmembrane region" description="Helical" evidence="5">
    <location>
        <begin position="483"/>
        <end position="499"/>
    </location>
</feature>
<gene>
    <name evidence="6" type="primary">CSON012977</name>
</gene>
<keyword evidence="5" id="KW-0732">Signal</keyword>
<comment type="catalytic activity">
    <reaction evidence="5">
        <text>glucuronate acceptor + UDP-alpha-D-glucuronate = acceptor beta-D-glucuronoside + UDP + H(+)</text>
        <dbReference type="Rhea" id="RHEA:21032"/>
        <dbReference type="ChEBI" id="CHEBI:15378"/>
        <dbReference type="ChEBI" id="CHEBI:58052"/>
        <dbReference type="ChEBI" id="CHEBI:58223"/>
        <dbReference type="ChEBI" id="CHEBI:132367"/>
        <dbReference type="ChEBI" id="CHEBI:132368"/>
        <dbReference type="EC" id="2.4.1.17"/>
    </reaction>
</comment>
<dbReference type="EC" id="2.4.1.17" evidence="5"/>
<proteinExistence type="inferred from homology"/>
<evidence type="ECO:0000313" key="7">
    <source>
        <dbReference type="EMBL" id="SSX26003.1"/>
    </source>
</evidence>
<evidence type="ECO:0000256" key="3">
    <source>
        <dbReference type="ARBA" id="ARBA00022679"/>
    </source>
</evidence>
<keyword evidence="3 4" id="KW-0808">Transferase</keyword>
<sequence length="527" mass="60643">MKIISSFTILLTVLHLCVSVNSANILGIYTQDIKSHYLIAQNLLRELANSGHNVTVFTVFKTQNLPQNYKEITLNLPSLDEFKKEMAKDGSAFNLIYQGQIFIGRSKNSTKEVVLHEKMQHFLKSKNSIDVILMGFSESPILFGLSKELNAPIIVTSPQPLCYVFEPYTGAYAHDSFVPNLLLNLNDKMNFKERCLNTAVNFIARVSMRLMYWVQRDLLNELYPNSNYNLWEMIQNSVQLMLINSHFTINRPLPYMTNMIEVAGLHIPDQINTLPFSLKKFMDEAENGVIYFCMGATLKMKDLDLEKKLLIVNALKKISMRVVIKWDDDSTINELTPGTKFYASNWLPQNDILAHPNLRAYITHGGILSTTEGIYHGVPIVGIPIFGDQRKNIKKIIEFGIAVQVEYDTLSVETLSEAISRVTQNKTFDTNAKELSKRFRDRPMTPVKTAQYWVEYVIRYKNQDFMRSPAMNLNMIEYFNCDVNFTFLIIILIGSYINWKIFKWSVKKLIGIFKKKSKSQNPKIKKS</sequence>